<gene>
    <name evidence="2" type="ORF">CH376_02030</name>
    <name evidence="1" type="ORF">CH380_15015</name>
</gene>
<evidence type="ECO:0000313" key="3">
    <source>
        <dbReference type="Proteomes" id="UP000232149"/>
    </source>
</evidence>
<accession>A0A2M9YLS3</accession>
<sequence>MQKKSLLMIFLILRRNFEMLFLEFFLFSPSQKRQEKWIPIRKDILSKNSPEEKQTKTRHSIKEPIP</sequence>
<name>A0A2M9YLS3_9LEPT</name>
<protein>
    <submittedName>
        <fullName evidence="1">Uncharacterized protein</fullName>
    </submittedName>
</protein>
<organism evidence="1 4">
    <name type="scientific">Leptospira adleri</name>
    <dbReference type="NCBI Taxonomy" id="2023186"/>
    <lineage>
        <taxon>Bacteria</taxon>
        <taxon>Pseudomonadati</taxon>
        <taxon>Spirochaetota</taxon>
        <taxon>Spirochaetia</taxon>
        <taxon>Leptospirales</taxon>
        <taxon>Leptospiraceae</taxon>
        <taxon>Leptospira</taxon>
    </lineage>
</organism>
<evidence type="ECO:0000313" key="4">
    <source>
        <dbReference type="Proteomes" id="UP000232188"/>
    </source>
</evidence>
<dbReference type="EMBL" id="NPDV01000013">
    <property type="protein sequence ID" value="PJZ52472.1"/>
    <property type="molecule type" value="Genomic_DNA"/>
</dbReference>
<evidence type="ECO:0000313" key="2">
    <source>
        <dbReference type="EMBL" id="PJZ63643.1"/>
    </source>
</evidence>
<keyword evidence="3" id="KW-1185">Reference proteome</keyword>
<reference evidence="3 4" key="1">
    <citation type="submission" date="2017-07" db="EMBL/GenBank/DDBJ databases">
        <title>Leptospira spp. isolated from tropical soils.</title>
        <authorList>
            <person name="Thibeaux R."/>
            <person name="Iraola G."/>
            <person name="Ferres I."/>
            <person name="Bierque E."/>
            <person name="Girault D."/>
            <person name="Soupe-Gilbert M.-E."/>
            <person name="Picardeau M."/>
            <person name="Goarant C."/>
        </authorList>
    </citation>
    <scope>NUCLEOTIDE SEQUENCE [LARGE SCALE GENOMIC DNA]</scope>
    <source>
        <strain evidence="1 4">FH2-B-C1</strain>
        <strain evidence="2 3">FH2-B-D1</strain>
    </source>
</reference>
<proteinExistence type="predicted"/>
<evidence type="ECO:0000313" key="1">
    <source>
        <dbReference type="EMBL" id="PJZ52472.1"/>
    </source>
</evidence>
<dbReference type="EMBL" id="NPDU01000003">
    <property type="protein sequence ID" value="PJZ63643.1"/>
    <property type="molecule type" value="Genomic_DNA"/>
</dbReference>
<dbReference type="Proteomes" id="UP000232188">
    <property type="component" value="Unassembled WGS sequence"/>
</dbReference>
<dbReference type="Proteomes" id="UP000232149">
    <property type="component" value="Unassembled WGS sequence"/>
</dbReference>
<comment type="caution">
    <text evidence="1">The sequence shown here is derived from an EMBL/GenBank/DDBJ whole genome shotgun (WGS) entry which is preliminary data.</text>
</comment>
<dbReference type="AlphaFoldDB" id="A0A2M9YLS3"/>